<protein>
    <recommendedName>
        <fullName evidence="4">Nodulin-like</fullName>
    </recommendedName>
</protein>
<gene>
    <name evidence="2" type="ORF">ADEAN_000795100</name>
</gene>
<dbReference type="Proteomes" id="UP000515908">
    <property type="component" value="Chromosome 17"/>
</dbReference>
<evidence type="ECO:0000256" key="1">
    <source>
        <dbReference type="SAM" id="Phobius"/>
    </source>
</evidence>
<name>A0A7G2CLX4_9TRYP</name>
<dbReference type="EMBL" id="LR877161">
    <property type="protein sequence ID" value="CAD2220429.1"/>
    <property type="molecule type" value="Genomic_DNA"/>
</dbReference>
<dbReference type="SUPFAM" id="SSF103473">
    <property type="entry name" value="MFS general substrate transporter"/>
    <property type="match status" value="1"/>
</dbReference>
<feature type="transmembrane region" description="Helical" evidence="1">
    <location>
        <begin position="94"/>
        <end position="119"/>
    </location>
</feature>
<evidence type="ECO:0008006" key="4">
    <source>
        <dbReference type="Google" id="ProtNLM"/>
    </source>
</evidence>
<keyword evidence="3" id="KW-1185">Reference proteome</keyword>
<keyword evidence="1" id="KW-1133">Transmembrane helix</keyword>
<sequence length="144" mass="16536">MKKLTKIDTNGAEATILQRLDTKQKRISETKRLLTLVLGLFCMICTSFGSYTFNLVSDQFQTRYNLSQRDMTAITTCGSVVGNVVLPYSFVYDFFGPLPIAILCIIVFPLGALLIAFCFEEDHHWRCRQVVCILFLHEPRDHFF</sequence>
<dbReference type="Gene3D" id="1.20.1250.20">
    <property type="entry name" value="MFS general substrate transporter like domains"/>
    <property type="match status" value="1"/>
</dbReference>
<keyword evidence="1" id="KW-0472">Membrane</keyword>
<proteinExistence type="predicted"/>
<accession>A0A7G2CLX4</accession>
<dbReference type="AlphaFoldDB" id="A0A7G2CLX4"/>
<evidence type="ECO:0000313" key="3">
    <source>
        <dbReference type="Proteomes" id="UP000515908"/>
    </source>
</evidence>
<keyword evidence="1" id="KW-0812">Transmembrane</keyword>
<dbReference type="InterPro" id="IPR036259">
    <property type="entry name" value="MFS_trans_sf"/>
</dbReference>
<feature type="transmembrane region" description="Helical" evidence="1">
    <location>
        <begin position="33"/>
        <end position="53"/>
    </location>
</feature>
<organism evidence="2 3">
    <name type="scientific">Angomonas deanei</name>
    <dbReference type="NCBI Taxonomy" id="59799"/>
    <lineage>
        <taxon>Eukaryota</taxon>
        <taxon>Discoba</taxon>
        <taxon>Euglenozoa</taxon>
        <taxon>Kinetoplastea</taxon>
        <taxon>Metakinetoplastina</taxon>
        <taxon>Trypanosomatida</taxon>
        <taxon>Trypanosomatidae</taxon>
        <taxon>Strigomonadinae</taxon>
        <taxon>Angomonas</taxon>
    </lineage>
</organism>
<reference evidence="2 3" key="1">
    <citation type="submission" date="2020-08" db="EMBL/GenBank/DDBJ databases">
        <authorList>
            <person name="Newling K."/>
            <person name="Davey J."/>
            <person name="Forrester S."/>
        </authorList>
    </citation>
    <scope>NUCLEOTIDE SEQUENCE [LARGE SCALE GENOMIC DNA]</scope>
    <source>
        <strain evidence="3">Crithidia deanei Carvalho (ATCC PRA-265)</strain>
    </source>
</reference>
<dbReference type="VEuPathDB" id="TriTrypDB:ADEAN_000795100"/>
<evidence type="ECO:0000313" key="2">
    <source>
        <dbReference type="EMBL" id="CAD2220429.1"/>
    </source>
</evidence>